<keyword evidence="2" id="KW-0732">Signal</keyword>
<feature type="chain" id="PRO_5002200520" evidence="2">
    <location>
        <begin position="25"/>
        <end position="325"/>
    </location>
</feature>
<dbReference type="AlphaFoldDB" id="A0A0C6P7T6"/>
<dbReference type="GeneID" id="93202750"/>
<reference evidence="3 4" key="1">
    <citation type="journal article" date="2012" name="BMC Genomics">
        <title>Comparative genomics of the classical Bordetella subspecies: the evolution and exchange of virulence-associated diversity amongst closely related pathogens.</title>
        <authorList>
            <person name="Park J."/>
            <person name="Zhang Y."/>
            <person name="Buboltz A.M."/>
            <person name="Zhang X."/>
            <person name="Schuster S.C."/>
            <person name="Ahuja U."/>
            <person name="Liu M."/>
            <person name="Miller J.F."/>
            <person name="Sebaihia M."/>
            <person name="Bentley S.D."/>
            <person name="Parkhill J."/>
            <person name="Harvill E.T."/>
        </authorList>
    </citation>
    <scope>NUCLEOTIDE SEQUENCE [LARGE SCALE GENOMIC DNA]</scope>
    <source>
        <strain evidence="3 4">253</strain>
    </source>
</reference>
<name>A0A0C6P7T6_BORBO</name>
<dbReference type="EMBL" id="HE965806">
    <property type="protein sequence ID" value="CCJ54162.1"/>
    <property type="molecule type" value="Genomic_DNA"/>
</dbReference>
<comment type="similarity">
    <text evidence="1">Belongs to the UPF0065 (bug) family.</text>
</comment>
<dbReference type="PANTHER" id="PTHR42928:SF5">
    <property type="entry name" value="BLR1237 PROTEIN"/>
    <property type="match status" value="1"/>
</dbReference>
<dbReference type="Proteomes" id="UP000007564">
    <property type="component" value="Chromosome"/>
</dbReference>
<organism evidence="3 4">
    <name type="scientific">Bordetella bronchiseptica 253</name>
    <dbReference type="NCBI Taxonomy" id="568707"/>
    <lineage>
        <taxon>Bacteria</taxon>
        <taxon>Pseudomonadati</taxon>
        <taxon>Pseudomonadota</taxon>
        <taxon>Betaproteobacteria</taxon>
        <taxon>Burkholderiales</taxon>
        <taxon>Alcaligenaceae</taxon>
        <taxon>Bordetella</taxon>
    </lineage>
</organism>
<evidence type="ECO:0000256" key="1">
    <source>
        <dbReference type="ARBA" id="ARBA00006987"/>
    </source>
</evidence>
<dbReference type="InterPro" id="IPR005064">
    <property type="entry name" value="BUG"/>
</dbReference>
<proteinExistence type="inferred from homology"/>
<dbReference type="HOGENOM" id="CLU_045683_0_0_4"/>
<evidence type="ECO:0000313" key="3">
    <source>
        <dbReference type="EMBL" id="CCJ54162.1"/>
    </source>
</evidence>
<sequence>MLGIKRWTRALCGLGMVFSMSAHAAGDFPSQSVRLIVPFPPGGSVDIVARTYAQELQGILGQTVVVENRAGANGIIGANAVANAKPDGYTLLLASSGTFTISPALQKVPFDPFNSFDYLGLVVNYANVLLVNTESRYQSLGDLIAQARSQPGAVTFGSSGAGGSNHLGGELLAYQAKVKMLHVPYKGNAPAMTDLQGGRIDFMFDITTTAKGHIEGGKVRPLAITSAQRNPAFPSVPTTAEAGVAGVEFEGWFGLMAPAGLPQDVARKLVGANQKIVAGAAFGQKLKDWGYSVPSTDPQVMRERVKADLDSVTALVKNADIKAND</sequence>
<dbReference type="Gene3D" id="3.40.190.10">
    <property type="entry name" value="Periplasmic binding protein-like II"/>
    <property type="match status" value="1"/>
</dbReference>
<evidence type="ECO:0000256" key="2">
    <source>
        <dbReference type="SAM" id="SignalP"/>
    </source>
</evidence>
<dbReference type="RefSeq" id="WP_003809104.1">
    <property type="nucleotide sequence ID" value="NC_019382.1"/>
</dbReference>
<evidence type="ECO:0000313" key="4">
    <source>
        <dbReference type="Proteomes" id="UP000007564"/>
    </source>
</evidence>
<gene>
    <name evidence="3" type="ORF">BN112_2245</name>
</gene>
<dbReference type="PIRSF" id="PIRSF017082">
    <property type="entry name" value="YflP"/>
    <property type="match status" value="1"/>
</dbReference>
<dbReference type="SUPFAM" id="SSF53850">
    <property type="entry name" value="Periplasmic binding protein-like II"/>
    <property type="match status" value="1"/>
</dbReference>
<feature type="signal peptide" evidence="2">
    <location>
        <begin position="1"/>
        <end position="24"/>
    </location>
</feature>
<dbReference type="Gene3D" id="3.40.190.150">
    <property type="entry name" value="Bordetella uptake gene, domain 1"/>
    <property type="match status" value="1"/>
</dbReference>
<dbReference type="Pfam" id="PF03401">
    <property type="entry name" value="TctC"/>
    <property type="match status" value="1"/>
</dbReference>
<accession>A0A0C6P7T6</accession>
<dbReference type="PANTHER" id="PTHR42928">
    <property type="entry name" value="TRICARBOXYLATE-BINDING PROTEIN"/>
    <property type="match status" value="1"/>
</dbReference>
<dbReference type="OrthoDB" id="8678477at2"/>
<dbReference type="InterPro" id="IPR042100">
    <property type="entry name" value="Bug_dom1"/>
</dbReference>
<dbReference type="CDD" id="cd07012">
    <property type="entry name" value="PBP2_Bug_TTT"/>
    <property type="match status" value="1"/>
</dbReference>
<protein>
    <submittedName>
        <fullName evidence="3">Putative exported protein</fullName>
    </submittedName>
</protein>
<dbReference type="KEGG" id="bbh:BN112_2245"/>